<dbReference type="InterPro" id="IPR011527">
    <property type="entry name" value="ABC1_TM_dom"/>
</dbReference>
<dbReference type="CDD" id="cd18584">
    <property type="entry name" value="ABC_6TM_AarD_CydD"/>
    <property type="match status" value="1"/>
</dbReference>
<dbReference type="InterPro" id="IPR003593">
    <property type="entry name" value="AAA+_ATPase"/>
</dbReference>
<dbReference type="GO" id="GO:0042883">
    <property type="term" value="P:cysteine transport"/>
    <property type="evidence" value="ECO:0007669"/>
    <property type="project" value="InterPro"/>
</dbReference>
<evidence type="ECO:0000256" key="6">
    <source>
        <dbReference type="ARBA" id="ARBA00023136"/>
    </source>
</evidence>
<evidence type="ECO:0000313" key="12">
    <source>
        <dbReference type="Proteomes" id="UP000800200"/>
    </source>
</evidence>
<dbReference type="InterPro" id="IPR036640">
    <property type="entry name" value="ABC1_TM_sf"/>
</dbReference>
<evidence type="ECO:0000256" key="4">
    <source>
        <dbReference type="ARBA" id="ARBA00022840"/>
    </source>
</evidence>
<dbReference type="Pfam" id="PF00664">
    <property type="entry name" value="ABC_membrane"/>
    <property type="match status" value="1"/>
</dbReference>
<dbReference type="Proteomes" id="UP000800200">
    <property type="component" value="Unassembled WGS sequence"/>
</dbReference>
<feature type="transmembrane region" description="Helical" evidence="8">
    <location>
        <begin position="530"/>
        <end position="553"/>
    </location>
</feature>
<feature type="domain" description="ABC transmembrane type-1" evidence="10">
    <location>
        <begin position="928"/>
        <end position="1108"/>
    </location>
</feature>
<feature type="compositionally biased region" description="Low complexity" evidence="7">
    <location>
        <begin position="45"/>
        <end position="61"/>
    </location>
</feature>
<keyword evidence="4" id="KW-0067">ATP-binding</keyword>
<evidence type="ECO:0000259" key="9">
    <source>
        <dbReference type="PROSITE" id="PS50893"/>
    </source>
</evidence>
<evidence type="ECO:0000256" key="5">
    <source>
        <dbReference type="ARBA" id="ARBA00022989"/>
    </source>
</evidence>
<dbReference type="SUPFAM" id="SSF90123">
    <property type="entry name" value="ABC transporter transmembrane region"/>
    <property type="match status" value="2"/>
</dbReference>
<reference evidence="11" key="1">
    <citation type="journal article" date="2020" name="Stud. Mycol.">
        <title>101 Dothideomycetes genomes: a test case for predicting lifestyles and emergence of pathogens.</title>
        <authorList>
            <person name="Haridas S."/>
            <person name="Albert R."/>
            <person name="Binder M."/>
            <person name="Bloem J."/>
            <person name="Labutti K."/>
            <person name="Salamov A."/>
            <person name="Andreopoulos B."/>
            <person name="Baker S."/>
            <person name="Barry K."/>
            <person name="Bills G."/>
            <person name="Bluhm B."/>
            <person name="Cannon C."/>
            <person name="Castanera R."/>
            <person name="Culley D."/>
            <person name="Daum C."/>
            <person name="Ezra D."/>
            <person name="Gonzalez J."/>
            <person name="Henrissat B."/>
            <person name="Kuo A."/>
            <person name="Liang C."/>
            <person name="Lipzen A."/>
            <person name="Lutzoni F."/>
            <person name="Magnuson J."/>
            <person name="Mondo S."/>
            <person name="Nolan M."/>
            <person name="Ohm R."/>
            <person name="Pangilinan J."/>
            <person name="Park H.-J."/>
            <person name="Ramirez L."/>
            <person name="Alfaro M."/>
            <person name="Sun H."/>
            <person name="Tritt A."/>
            <person name="Yoshinaga Y."/>
            <person name="Zwiers L.-H."/>
            <person name="Turgeon B."/>
            <person name="Goodwin S."/>
            <person name="Spatafora J."/>
            <person name="Crous P."/>
            <person name="Grigoriev I."/>
        </authorList>
    </citation>
    <scope>NUCLEOTIDE SEQUENCE</scope>
    <source>
        <strain evidence="11">CBS 207.26</strain>
    </source>
</reference>
<protein>
    <recommendedName>
        <fullName evidence="13">Thiol reductant ABC exporter subunit CydD</fullName>
    </recommendedName>
</protein>
<dbReference type="PROSITE" id="PS50893">
    <property type="entry name" value="ABC_TRANSPORTER_2"/>
    <property type="match status" value="1"/>
</dbReference>
<dbReference type="EMBL" id="ML994838">
    <property type="protein sequence ID" value="KAF2174535.1"/>
    <property type="molecule type" value="Genomic_DNA"/>
</dbReference>
<evidence type="ECO:0000313" key="11">
    <source>
        <dbReference type="EMBL" id="KAF2174535.1"/>
    </source>
</evidence>
<comment type="subcellular location">
    <subcellularLocation>
        <location evidence="1">Membrane</location>
        <topology evidence="1">Multi-pass membrane protein</topology>
    </subcellularLocation>
</comment>
<dbReference type="NCBIfam" id="TIGR02857">
    <property type="entry name" value="CydD"/>
    <property type="match status" value="1"/>
</dbReference>
<dbReference type="PANTHER" id="PTHR24221:SF590">
    <property type="entry name" value="COMPONENT LINKED WITH THE ASSEMBLY OF CYTOCHROME' TRANSPORT TRANSMEMBRANE ATP-BINDING PROTEIN ABC TRANSPORTER CYDD-RELATED"/>
    <property type="match status" value="1"/>
</dbReference>
<dbReference type="OrthoDB" id="6500128at2759"/>
<evidence type="ECO:0000256" key="3">
    <source>
        <dbReference type="ARBA" id="ARBA00022741"/>
    </source>
</evidence>
<dbReference type="Pfam" id="PF00005">
    <property type="entry name" value="ABC_tran"/>
    <property type="match status" value="1"/>
</dbReference>
<keyword evidence="2 8" id="KW-0812">Transmembrane</keyword>
<proteinExistence type="predicted"/>
<feature type="non-terminal residue" evidence="11">
    <location>
        <position position="1108"/>
    </location>
</feature>
<keyword evidence="6 8" id="KW-0472">Membrane</keyword>
<evidence type="ECO:0000259" key="10">
    <source>
        <dbReference type="PROSITE" id="PS50929"/>
    </source>
</evidence>
<evidence type="ECO:0000256" key="1">
    <source>
        <dbReference type="ARBA" id="ARBA00004141"/>
    </source>
</evidence>
<feature type="transmembrane region" description="Helical" evidence="8">
    <location>
        <begin position="644"/>
        <end position="663"/>
    </location>
</feature>
<dbReference type="SUPFAM" id="SSF52540">
    <property type="entry name" value="P-loop containing nucleoside triphosphate hydrolases"/>
    <property type="match status" value="1"/>
</dbReference>
<dbReference type="Gene3D" id="1.20.1560.10">
    <property type="entry name" value="ABC transporter type 1, transmembrane domain"/>
    <property type="match status" value="2"/>
</dbReference>
<accession>A0A6A6D658</accession>
<dbReference type="InterPro" id="IPR027417">
    <property type="entry name" value="P-loop_NTPase"/>
</dbReference>
<evidence type="ECO:0008006" key="13">
    <source>
        <dbReference type="Google" id="ProtNLM"/>
    </source>
</evidence>
<feature type="transmembrane region" description="Helical" evidence="8">
    <location>
        <begin position="609"/>
        <end position="632"/>
    </location>
</feature>
<feature type="transmembrane region" description="Helical" evidence="8">
    <location>
        <begin position="428"/>
        <end position="448"/>
    </location>
</feature>
<name>A0A6A6D658_9PEZI</name>
<dbReference type="GO" id="GO:0016020">
    <property type="term" value="C:membrane"/>
    <property type="evidence" value="ECO:0007669"/>
    <property type="project" value="UniProtKB-SubCell"/>
</dbReference>
<dbReference type="AlphaFoldDB" id="A0A6A6D658"/>
<evidence type="ECO:0000256" key="2">
    <source>
        <dbReference type="ARBA" id="ARBA00022692"/>
    </source>
</evidence>
<dbReference type="GO" id="GO:0016887">
    <property type="term" value="F:ATP hydrolysis activity"/>
    <property type="evidence" value="ECO:0007669"/>
    <property type="project" value="InterPro"/>
</dbReference>
<dbReference type="PANTHER" id="PTHR24221">
    <property type="entry name" value="ATP-BINDING CASSETTE SUB-FAMILY B"/>
    <property type="match status" value="1"/>
</dbReference>
<keyword evidence="12" id="KW-1185">Reference proteome</keyword>
<dbReference type="PROSITE" id="PS00211">
    <property type="entry name" value="ABC_TRANSPORTER_1"/>
    <property type="match status" value="1"/>
</dbReference>
<feature type="transmembrane region" description="Helical" evidence="8">
    <location>
        <begin position="504"/>
        <end position="524"/>
    </location>
</feature>
<dbReference type="InterPro" id="IPR017871">
    <property type="entry name" value="ABC_transporter-like_CS"/>
</dbReference>
<gene>
    <name evidence="11" type="ORF">K469DRAFT_687542</name>
</gene>
<dbReference type="Gene3D" id="3.40.50.300">
    <property type="entry name" value="P-loop containing nucleotide triphosphate hydrolases"/>
    <property type="match status" value="1"/>
</dbReference>
<feature type="domain" description="ABC transmembrane type-1" evidence="10">
    <location>
        <begin position="391"/>
        <end position="672"/>
    </location>
</feature>
<feature type="transmembrane region" description="Helical" evidence="8">
    <location>
        <begin position="1013"/>
        <end position="1035"/>
    </location>
</feature>
<evidence type="ECO:0000256" key="8">
    <source>
        <dbReference type="SAM" id="Phobius"/>
    </source>
</evidence>
<dbReference type="InterPro" id="IPR039421">
    <property type="entry name" value="Type_1_exporter"/>
</dbReference>
<dbReference type="InterPro" id="IPR003439">
    <property type="entry name" value="ABC_transporter-like_ATP-bd"/>
</dbReference>
<feature type="transmembrane region" description="Helical" evidence="8">
    <location>
        <begin position="391"/>
        <end position="416"/>
    </location>
</feature>
<organism evidence="11 12">
    <name type="scientific">Zopfia rhizophila CBS 207.26</name>
    <dbReference type="NCBI Taxonomy" id="1314779"/>
    <lineage>
        <taxon>Eukaryota</taxon>
        <taxon>Fungi</taxon>
        <taxon>Dikarya</taxon>
        <taxon>Ascomycota</taxon>
        <taxon>Pezizomycotina</taxon>
        <taxon>Dothideomycetes</taxon>
        <taxon>Dothideomycetes incertae sedis</taxon>
        <taxon>Zopfiaceae</taxon>
        <taxon>Zopfia</taxon>
    </lineage>
</organism>
<evidence type="ECO:0000256" key="7">
    <source>
        <dbReference type="SAM" id="MobiDB-lite"/>
    </source>
</evidence>
<dbReference type="CDD" id="cd03228">
    <property type="entry name" value="ABCC_MRP_Like"/>
    <property type="match status" value="1"/>
</dbReference>
<feature type="transmembrane region" description="Helical" evidence="8">
    <location>
        <begin position="1042"/>
        <end position="1065"/>
    </location>
</feature>
<feature type="domain" description="ABC transporter" evidence="9">
    <location>
        <begin position="703"/>
        <end position="939"/>
    </location>
</feature>
<dbReference type="InterPro" id="IPR014216">
    <property type="entry name" value="ABC_transptr_CydD"/>
</dbReference>
<dbReference type="GO" id="GO:0140359">
    <property type="term" value="F:ABC-type transporter activity"/>
    <property type="evidence" value="ECO:0007669"/>
    <property type="project" value="InterPro"/>
</dbReference>
<keyword evidence="3" id="KW-0547">Nucleotide-binding</keyword>
<feature type="region of interest" description="Disordered" evidence="7">
    <location>
        <begin position="1"/>
        <end position="72"/>
    </location>
</feature>
<dbReference type="SMART" id="SM00382">
    <property type="entry name" value="AAA"/>
    <property type="match status" value="1"/>
</dbReference>
<sequence>MPLAAIMDSPDPAACPRDSATPSANGPGAPLQTGTLHETDIVRTRGAAAGRNALSARAGSGRQRGDMVVDRPCGTEPDLGVGGQHMRQGPAQRRQPIGLPDNIGMQRDPHHLRPSVPHLPQPLVEIRHDHRRELLSPVLARHDGGDVVDLLRIGDGEDRAGTGAVPDGLVVAAPVQRVAIACLGQQVRGRHALGDPGREPAPRYPALVVGQHRRRLGDQRPLGLFRQHALPLAVGPSMPGDLVAPRPVRRHELWRVAVHGAVGQDGAGRAQLVQQLQQPPGTYPVAVVAPGMVQHVRLRPAGRQLRAQALAEGEVLQVHAEIDREVPAIGPGPARSFRPGVVVVAAMLAQHARPSRDQGRTEERSDDAAARRLLSRVAREDRPRLLRSTGLGLAAAVCGIAQAWFIATLLAALLGFPEAVPGPGGGSGWTAFAAAAVLLLLQTGLGMAQERAQHAAGAAARARLRQQALARLLELGPSDERPAGERAALVVDRVEALDGYFARWLPAAMLALLVPAAIALAAGLTDPVGGLILAAGGLLVPVSMALTGIGAAIQSRRQFDALQRLSGRFLDRVRGLPTLVLFNRQEDEAKALGRAADELRQRTMRVLRVAFLGSAGLELIAAAVLGCLAWRHAALVTGGHPSPVSALFVLLLVPAFFAPLRAFSAAYHERMSAAGAAAELAPLLDAPEREGLLLEEVPPSVVLTFENVSLRYDPARPPALDGVTFRVMPGETLVLSGPSGAGKSSVLRLLLGFRRPDSGRIALNGRDALALRPEELRRLSAYVPQRPHLFRDTIRENIRLARPEADDAAVEAAAREARVTDFAAGLPQGLDTLVGEGGWGISGGQAQRVALARAFLRDRPLVLLDEPTAHLDPGTEAEVLDGLRRLCAGRTAVIASHSSLLRQRFPARVLTLEEGHVTGQARRGREADHGLRHGAMAAAAGALLLLRPLILLRPVLRWLERMTTHAATFRALADTRVWFFRRLAERLPTGIGLHRAGDLLGRLVSDVEALDGLYLRALAPMAAATATVLAIAALLGWASPGLMAVVALPLALALLLPPILAPLAARRSAAVAEARGALRARAVEPLLGLEDVLSNNGEARAGARLAEA</sequence>
<dbReference type="GO" id="GO:0005524">
    <property type="term" value="F:ATP binding"/>
    <property type="evidence" value="ECO:0007669"/>
    <property type="project" value="UniProtKB-KW"/>
</dbReference>
<keyword evidence="5 8" id="KW-1133">Transmembrane helix</keyword>
<dbReference type="PROSITE" id="PS50929">
    <property type="entry name" value="ABC_TM1F"/>
    <property type="match status" value="2"/>
</dbReference>